<dbReference type="Proteomes" id="UP001054837">
    <property type="component" value="Unassembled WGS sequence"/>
</dbReference>
<reference evidence="2 3" key="1">
    <citation type="submission" date="2021-06" db="EMBL/GenBank/DDBJ databases">
        <title>Caerostris darwini draft genome.</title>
        <authorList>
            <person name="Kono N."/>
            <person name="Arakawa K."/>
        </authorList>
    </citation>
    <scope>NUCLEOTIDE SEQUENCE [LARGE SCALE GENOMIC DNA]</scope>
</reference>
<organism evidence="2 3">
    <name type="scientific">Caerostris darwini</name>
    <dbReference type="NCBI Taxonomy" id="1538125"/>
    <lineage>
        <taxon>Eukaryota</taxon>
        <taxon>Metazoa</taxon>
        <taxon>Ecdysozoa</taxon>
        <taxon>Arthropoda</taxon>
        <taxon>Chelicerata</taxon>
        <taxon>Arachnida</taxon>
        <taxon>Araneae</taxon>
        <taxon>Araneomorphae</taxon>
        <taxon>Entelegynae</taxon>
        <taxon>Araneoidea</taxon>
        <taxon>Araneidae</taxon>
        <taxon>Caerostris</taxon>
    </lineage>
</organism>
<proteinExistence type="predicted"/>
<evidence type="ECO:0000313" key="3">
    <source>
        <dbReference type="Proteomes" id="UP001054837"/>
    </source>
</evidence>
<feature type="compositionally biased region" description="Basic and acidic residues" evidence="1">
    <location>
        <begin position="139"/>
        <end position="153"/>
    </location>
</feature>
<evidence type="ECO:0000256" key="1">
    <source>
        <dbReference type="SAM" id="MobiDB-lite"/>
    </source>
</evidence>
<accession>A0AAV4QT40</accession>
<name>A0AAV4QT40_9ARAC</name>
<evidence type="ECO:0000313" key="2">
    <source>
        <dbReference type="EMBL" id="GIY11496.1"/>
    </source>
</evidence>
<gene>
    <name evidence="2" type="ORF">CDAR_584771</name>
</gene>
<keyword evidence="3" id="KW-1185">Reference proteome</keyword>
<protein>
    <submittedName>
        <fullName evidence="2">Uncharacterized protein</fullName>
    </submittedName>
</protein>
<dbReference type="AlphaFoldDB" id="A0AAV4QT40"/>
<dbReference type="EMBL" id="BPLQ01004915">
    <property type="protein sequence ID" value="GIY11496.1"/>
    <property type="molecule type" value="Genomic_DNA"/>
</dbReference>
<comment type="caution">
    <text evidence="2">The sequence shown here is derived from an EMBL/GenBank/DDBJ whole genome shotgun (WGS) entry which is preliminary data.</text>
</comment>
<sequence length="153" mass="17286">MGKEGVSHISAWFRHAIPANTKHVLLPDKQFGTRDGRLRRLKTTAFLARRVIKYSVVGVPQMPRRLITKDSDYARESLWVSSSVNMSLWKCTVTAVSQLRTKQENFRSQQPIKRKTPAITISLIAASDAAEQQKSVPAMEKRAIRNGQKKADL</sequence>
<feature type="region of interest" description="Disordered" evidence="1">
    <location>
        <begin position="129"/>
        <end position="153"/>
    </location>
</feature>